<feature type="compositionally biased region" description="Basic residues" evidence="1">
    <location>
        <begin position="113"/>
        <end position="138"/>
    </location>
</feature>
<feature type="region of interest" description="Disordered" evidence="1">
    <location>
        <begin position="101"/>
        <end position="138"/>
    </location>
</feature>
<name>A0ABW0R1R3_9BACL</name>
<protein>
    <recommendedName>
        <fullName evidence="4">Tyrosine protein kinase</fullName>
    </recommendedName>
</protein>
<keyword evidence="3" id="KW-1185">Reference proteome</keyword>
<comment type="caution">
    <text evidence="2">The sequence shown here is derived from an EMBL/GenBank/DDBJ whole genome shotgun (WGS) entry which is preliminary data.</text>
</comment>
<proteinExistence type="predicted"/>
<feature type="compositionally biased region" description="Polar residues" evidence="1">
    <location>
        <begin position="8"/>
        <end position="17"/>
    </location>
</feature>
<feature type="region of interest" description="Disordered" evidence="1">
    <location>
        <begin position="1"/>
        <end position="45"/>
    </location>
</feature>
<reference evidence="3" key="1">
    <citation type="journal article" date="2019" name="Int. J. Syst. Evol. Microbiol.">
        <title>The Global Catalogue of Microorganisms (GCM) 10K type strain sequencing project: providing services to taxonomists for standard genome sequencing and annotation.</title>
        <authorList>
            <consortium name="The Broad Institute Genomics Platform"/>
            <consortium name="The Broad Institute Genome Sequencing Center for Infectious Disease"/>
            <person name="Wu L."/>
            <person name="Ma J."/>
        </authorList>
    </citation>
    <scope>NUCLEOTIDE SEQUENCE [LARGE SCALE GENOMIC DNA]</scope>
    <source>
        <strain evidence="3">CGMCC 1.18578</strain>
    </source>
</reference>
<gene>
    <name evidence="2" type="ORF">ACFPQ4_16270</name>
</gene>
<evidence type="ECO:0000313" key="3">
    <source>
        <dbReference type="Proteomes" id="UP001596108"/>
    </source>
</evidence>
<organism evidence="2 3">
    <name type="scientific">Cohnella yongneupensis</name>
    <dbReference type="NCBI Taxonomy" id="425006"/>
    <lineage>
        <taxon>Bacteria</taxon>
        <taxon>Bacillati</taxon>
        <taxon>Bacillota</taxon>
        <taxon>Bacilli</taxon>
        <taxon>Bacillales</taxon>
        <taxon>Paenibacillaceae</taxon>
        <taxon>Cohnella</taxon>
    </lineage>
</organism>
<dbReference type="RefSeq" id="WP_378112931.1">
    <property type="nucleotide sequence ID" value="NZ_JBHSNC010000049.1"/>
</dbReference>
<evidence type="ECO:0000313" key="2">
    <source>
        <dbReference type="EMBL" id="MFC5530985.1"/>
    </source>
</evidence>
<evidence type="ECO:0000256" key="1">
    <source>
        <dbReference type="SAM" id="MobiDB-lite"/>
    </source>
</evidence>
<dbReference type="EMBL" id="JBHSNC010000049">
    <property type="protein sequence ID" value="MFC5530985.1"/>
    <property type="molecule type" value="Genomic_DNA"/>
</dbReference>
<evidence type="ECO:0008006" key="4">
    <source>
        <dbReference type="Google" id="ProtNLM"/>
    </source>
</evidence>
<dbReference type="Proteomes" id="UP001596108">
    <property type="component" value="Unassembled WGS sequence"/>
</dbReference>
<accession>A0ABW0R1R3</accession>
<sequence length="138" mass="15239">MYDPYTPSDRNWTSGQDSFPGIGPTFSGPPAEVNPTVLPTQTGSTGSSIKLPFNINISNLNDLKAMFDRMGGIEGVMSMVGKAQKFMSTMQQVAPLVKLFMGKKGSSADKSTSRPRRRRRTTARRPAARRRRISSKKR</sequence>